<dbReference type="AlphaFoldDB" id="A0A841PM87"/>
<comment type="caution">
    <text evidence="1">The sequence shown here is derived from an EMBL/GenBank/DDBJ whole genome shotgun (WGS) entry which is preliminary data.</text>
</comment>
<dbReference type="RefSeq" id="WP_184874259.1">
    <property type="nucleotide sequence ID" value="NZ_JACHEF010000003.1"/>
</dbReference>
<protein>
    <submittedName>
        <fullName evidence="1">Uncharacterized protein</fullName>
    </submittedName>
</protein>
<gene>
    <name evidence="1" type="ORF">HNQ71_003946</name>
</gene>
<sequence length="167" mass="19198">MVKKPRENRIPMMMSDEELKAIDDWRYKNRIATRSDAIRRLAQTSLRIDAPIETIYRRTKELHRVLLSRKDITISLVKADNVDWERIAKIDLATTGELIKHVSELNMAVHAMTSEVMKMRDAGEVPALKAEAEKIKADAAERTKMFRMMMKASEAGISLDDDEDDQP</sequence>
<accession>A0A841PM87</accession>
<name>A0A841PM87_9HYPH</name>
<proteinExistence type="predicted"/>
<reference evidence="1 2" key="1">
    <citation type="submission" date="2020-08" db="EMBL/GenBank/DDBJ databases">
        <title>Genomic Encyclopedia of Type Strains, Phase IV (KMG-IV): sequencing the most valuable type-strain genomes for metagenomic binning, comparative biology and taxonomic classification.</title>
        <authorList>
            <person name="Goeker M."/>
        </authorList>
    </citation>
    <scope>NUCLEOTIDE SEQUENCE [LARGE SCALE GENOMIC DNA]</scope>
    <source>
        <strain evidence="1 2">DSM 100039</strain>
    </source>
</reference>
<dbReference type="EMBL" id="JACHEF010000003">
    <property type="protein sequence ID" value="MBB6411272.1"/>
    <property type="molecule type" value="Genomic_DNA"/>
</dbReference>
<organism evidence="1 2">
    <name type="scientific">Mesorhizobium sangaii</name>
    <dbReference type="NCBI Taxonomy" id="505389"/>
    <lineage>
        <taxon>Bacteria</taxon>
        <taxon>Pseudomonadati</taxon>
        <taxon>Pseudomonadota</taxon>
        <taxon>Alphaproteobacteria</taxon>
        <taxon>Hyphomicrobiales</taxon>
        <taxon>Phyllobacteriaceae</taxon>
        <taxon>Mesorhizobium</taxon>
    </lineage>
</organism>
<dbReference type="Proteomes" id="UP000556329">
    <property type="component" value="Unassembled WGS sequence"/>
</dbReference>
<keyword evidence="2" id="KW-1185">Reference proteome</keyword>
<evidence type="ECO:0000313" key="1">
    <source>
        <dbReference type="EMBL" id="MBB6411272.1"/>
    </source>
</evidence>
<evidence type="ECO:0000313" key="2">
    <source>
        <dbReference type="Proteomes" id="UP000556329"/>
    </source>
</evidence>